<evidence type="ECO:0000313" key="4">
    <source>
        <dbReference type="EMBL" id="KAJ8441959.1"/>
    </source>
</evidence>
<feature type="chain" id="PRO_5040155192" description="HVA22-like protein" evidence="3">
    <location>
        <begin position="18"/>
        <end position="211"/>
    </location>
</feature>
<proteinExistence type="inferred from homology"/>
<comment type="subcellular location">
    <subcellularLocation>
        <location evidence="1">Membrane</location>
        <topology evidence="1">Multi-pass membrane protein</topology>
    </subcellularLocation>
</comment>
<dbReference type="PANTHER" id="PTHR12300:SF176">
    <property type="entry name" value="HVA22-LIKE PROTEIN"/>
    <property type="match status" value="1"/>
</dbReference>
<dbReference type="PANTHER" id="PTHR12300">
    <property type="entry name" value="HVA22-LIKE PROTEINS"/>
    <property type="match status" value="1"/>
</dbReference>
<keyword evidence="3" id="KW-0732">Signal</keyword>
<dbReference type="Proteomes" id="UP001153076">
    <property type="component" value="Unassembled WGS sequence"/>
</dbReference>
<evidence type="ECO:0000256" key="3">
    <source>
        <dbReference type="SAM" id="SignalP"/>
    </source>
</evidence>
<dbReference type="GO" id="GO:0016020">
    <property type="term" value="C:membrane"/>
    <property type="evidence" value="ECO:0007669"/>
    <property type="project" value="UniProtKB-SubCell"/>
</dbReference>
<evidence type="ECO:0000256" key="2">
    <source>
        <dbReference type="SAM" id="MobiDB-lite"/>
    </source>
</evidence>
<feature type="signal peptide" evidence="3">
    <location>
        <begin position="1"/>
        <end position="17"/>
    </location>
</feature>
<accession>A0A9Q1QHG5</accession>
<reference evidence="4" key="1">
    <citation type="submission" date="2022-04" db="EMBL/GenBank/DDBJ databases">
        <title>Carnegiea gigantea Genome sequencing and assembly v2.</title>
        <authorList>
            <person name="Copetti D."/>
            <person name="Sanderson M.J."/>
            <person name="Burquez A."/>
            <person name="Wojciechowski M.F."/>
        </authorList>
    </citation>
    <scope>NUCLEOTIDE SEQUENCE</scope>
    <source>
        <strain evidence="4">SGP5-SGP5p</strain>
        <tissue evidence="4">Aerial part</tissue>
    </source>
</reference>
<comment type="similarity">
    <text evidence="1">Belongs to the DP1 family.</text>
</comment>
<name>A0A9Q1QHG5_9CARY</name>
<evidence type="ECO:0000256" key="1">
    <source>
        <dbReference type="RuleBase" id="RU362006"/>
    </source>
</evidence>
<dbReference type="InterPro" id="IPR004345">
    <property type="entry name" value="TB2_DP1_HVA22"/>
</dbReference>
<dbReference type="OrthoDB" id="10009287at2759"/>
<sequence>MLMQVGLQLLLSPLSSNIVVRTACCSVGVALPMYSTFKAIERKDPNEQQKWLVYWAAYGSFTLAEMITDKLIHCFKGPGTLRPERCAVSVRLMVDGGWFPLYYHMKFAFLVWLQLPSADGATQLYMNYLRPFLLRHQARLDYVVGFLYGEMDKFVATHQTELQFAKKVLASIVLAANQVMKEILRPGHKDVSRSIERPTELEEDSHPEHED</sequence>
<protein>
    <recommendedName>
        <fullName evidence="1">HVA22-like protein</fullName>
    </recommendedName>
</protein>
<evidence type="ECO:0000313" key="5">
    <source>
        <dbReference type="Proteomes" id="UP001153076"/>
    </source>
</evidence>
<gene>
    <name evidence="4" type="ORF">Cgig2_020104</name>
</gene>
<keyword evidence="5" id="KW-1185">Reference proteome</keyword>
<comment type="caution">
    <text evidence="4">The sequence shown here is derived from an EMBL/GenBank/DDBJ whole genome shotgun (WGS) entry which is preliminary data.</text>
</comment>
<organism evidence="4 5">
    <name type="scientific">Carnegiea gigantea</name>
    <dbReference type="NCBI Taxonomy" id="171969"/>
    <lineage>
        <taxon>Eukaryota</taxon>
        <taxon>Viridiplantae</taxon>
        <taxon>Streptophyta</taxon>
        <taxon>Embryophyta</taxon>
        <taxon>Tracheophyta</taxon>
        <taxon>Spermatophyta</taxon>
        <taxon>Magnoliopsida</taxon>
        <taxon>eudicotyledons</taxon>
        <taxon>Gunneridae</taxon>
        <taxon>Pentapetalae</taxon>
        <taxon>Caryophyllales</taxon>
        <taxon>Cactineae</taxon>
        <taxon>Cactaceae</taxon>
        <taxon>Cactoideae</taxon>
        <taxon>Echinocereeae</taxon>
        <taxon>Carnegiea</taxon>
    </lineage>
</organism>
<dbReference type="Pfam" id="PF03134">
    <property type="entry name" value="TB2_DP1_HVA22"/>
    <property type="match status" value="2"/>
</dbReference>
<dbReference type="EMBL" id="JAKOGI010000149">
    <property type="protein sequence ID" value="KAJ8441959.1"/>
    <property type="molecule type" value="Genomic_DNA"/>
</dbReference>
<dbReference type="AlphaFoldDB" id="A0A9Q1QHG5"/>
<feature type="region of interest" description="Disordered" evidence="2">
    <location>
        <begin position="190"/>
        <end position="211"/>
    </location>
</feature>